<proteinExistence type="predicted"/>
<accession>A0ACB5PN21</accession>
<keyword evidence="2" id="KW-1185">Reference proteome</keyword>
<gene>
    <name evidence="1" type="ORF">GCM10011375_07610</name>
</gene>
<organism evidence="1 2">
    <name type="scientific">Hymenobacter qilianensis</name>
    <dbReference type="NCBI Taxonomy" id="1385715"/>
    <lineage>
        <taxon>Bacteria</taxon>
        <taxon>Pseudomonadati</taxon>
        <taxon>Bacteroidota</taxon>
        <taxon>Cytophagia</taxon>
        <taxon>Cytophagales</taxon>
        <taxon>Hymenobacteraceae</taxon>
        <taxon>Hymenobacter</taxon>
    </lineage>
</organism>
<comment type="caution">
    <text evidence="1">The sequence shown here is derived from an EMBL/GenBank/DDBJ whole genome shotgun (WGS) entry which is preliminary data.</text>
</comment>
<reference evidence="1 2" key="1">
    <citation type="journal article" date="2019" name="Int. J. Syst. Evol. Microbiol.">
        <title>The Global Catalogue of Microorganisms (GCM) 10K type strain sequencing project: providing services to taxonomists for standard genome sequencing and annotation.</title>
        <authorList>
            <consortium name="The Broad Institute Genomics Platform"/>
            <consortium name="The Broad Institute Genome Sequencing Center for Infectious Disease"/>
            <person name="Wu L."/>
            <person name="Ma J."/>
        </authorList>
    </citation>
    <scope>NUCLEOTIDE SEQUENCE [LARGE SCALE GENOMIC DNA]</scope>
    <source>
        <strain evidence="1 2">CGMCC 1.12720</strain>
    </source>
</reference>
<evidence type="ECO:0000313" key="2">
    <source>
        <dbReference type="Proteomes" id="UP000605392"/>
    </source>
</evidence>
<sequence length="103" mass="11564">MIVSILTYLAMFTPSCRWLFVLVALTFATACRPYRLPSPTAPPQPKAATNTGDNGGVAPVTALKGQRNSYDKNGLLKKKKYERRRLKRKVGQRMLFGHPLPFQ</sequence>
<dbReference type="EMBL" id="BMFN01000001">
    <property type="protein sequence ID" value="GGF54724.1"/>
    <property type="molecule type" value="Genomic_DNA"/>
</dbReference>
<name>A0ACB5PN21_9BACT</name>
<protein>
    <submittedName>
        <fullName evidence="1">Uncharacterized protein</fullName>
    </submittedName>
</protein>
<evidence type="ECO:0000313" key="1">
    <source>
        <dbReference type="EMBL" id="GGF54724.1"/>
    </source>
</evidence>
<dbReference type="Proteomes" id="UP000605392">
    <property type="component" value="Unassembled WGS sequence"/>
</dbReference>